<dbReference type="AlphaFoldDB" id="A0A317C0N2"/>
<keyword evidence="9 13" id="KW-0066">ATP synthesis</keyword>
<dbReference type="InterPro" id="IPR002146">
    <property type="entry name" value="ATP_synth_b/b'su_bac/chlpt"/>
</dbReference>
<evidence type="ECO:0000256" key="7">
    <source>
        <dbReference type="ARBA" id="ARBA00023065"/>
    </source>
</evidence>
<keyword evidence="3 13" id="KW-0138">CF(0)</keyword>
<keyword evidence="7 13" id="KW-0406">Ion transport</keyword>
<dbReference type="InterPro" id="IPR017707">
    <property type="entry name" value="Alt_ATP_synth_F0_bsu"/>
</dbReference>
<evidence type="ECO:0000256" key="1">
    <source>
        <dbReference type="ARBA" id="ARBA00005513"/>
    </source>
</evidence>
<comment type="function">
    <text evidence="10 13">F(1)F(0) ATP synthase produces ATP from ADP in the presence of a proton or sodium gradient. F-type ATPases consist of two structural domains, F(1) containing the extramembraneous catalytic core and F(0) containing the membrane proton channel, linked together by a central stalk and a peripheral stalk. During catalysis, ATP synthesis in the catalytic domain of F(1) is coupled via a rotary mechanism of the central stalk subunits to proton translocation.</text>
</comment>
<evidence type="ECO:0000256" key="2">
    <source>
        <dbReference type="ARBA" id="ARBA00022448"/>
    </source>
</evidence>
<dbReference type="EMBL" id="QGKM01000110">
    <property type="protein sequence ID" value="PWQ92205.1"/>
    <property type="molecule type" value="Genomic_DNA"/>
</dbReference>
<keyword evidence="5 13" id="KW-0375">Hydrogen ion transport</keyword>
<dbReference type="Pfam" id="PF00430">
    <property type="entry name" value="ATP-synt_B"/>
    <property type="match status" value="1"/>
</dbReference>
<evidence type="ECO:0000256" key="8">
    <source>
        <dbReference type="ARBA" id="ARBA00023136"/>
    </source>
</evidence>
<evidence type="ECO:0000313" key="15">
    <source>
        <dbReference type="EMBL" id="PWQ92205.1"/>
    </source>
</evidence>
<evidence type="ECO:0000313" key="16">
    <source>
        <dbReference type="Proteomes" id="UP000245539"/>
    </source>
</evidence>
<keyword evidence="13" id="KW-1003">Cell membrane</keyword>
<feature type="transmembrane region" description="Helical" evidence="13">
    <location>
        <begin position="26"/>
        <end position="49"/>
    </location>
</feature>
<feature type="coiled-coil region" evidence="14">
    <location>
        <begin position="61"/>
        <end position="154"/>
    </location>
</feature>
<keyword evidence="6 13" id="KW-1133">Transmembrane helix</keyword>
<dbReference type="GO" id="GO:0046961">
    <property type="term" value="F:proton-transporting ATPase activity, rotational mechanism"/>
    <property type="evidence" value="ECO:0007669"/>
    <property type="project" value="TreeGrafter"/>
</dbReference>
<dbReference type="GO" id="GO:0045259">
    <property type="term" value="C:proton-transporting ATP synthase complex"/>
    <property type="evidence" value="ECO:0007669"/>
    <property type="project" value="UniProtKB-KW"/>
</dbReference>
<reference evidence="15 16" key="1">
    <citation type="submission" date="2018-05" db="EMBL/GenBank/DDBJ databases">
        <title>Leucothrix arctica sp. nov., isolated from Arctic seawater.</title>
        <authorList>
            <person name="Choi A."/>
            <person name="Baek K."/>
        </authorList>
    </citation>
    <scope>NUCLEOTIDE SEQUENCE [LARGE SCALE GENOMIC DNA]</scope>
    <source>
        <strain evidence="15 16">JCM 18388</strain>
    </source>
</reference>
<evidence type="ECO:0000256" key="5">
    <source>
        <dbReference type="ARBA" id="ARBA00022781"/>
    </source>
</evidence>
<sequence>MLRGVNDSDIRQPILELRDCTGCRRLIVLFDWFTVLAQIANFLILMWLLKRFLYKPVLDAIDAREKRIADLLNDTQQHEQQVEQQQKALTDKNAAFATERSELLEQAKAEAESVKQQMLDTASNEVAEQRQQWLAGLQKEQQNLERDISQRTQHEVFHVARKALQDLSGIELGAQITQVFIKQLLQLSPTQREQFAVNAAADSGQSEFIIRSAMPLSEASQKALQQAVKETFSVEPSLRFEVDDSLVSGIDMTAGGHKFSWNIDHYLSGLEGSIASLVDSKGEASV</sequence>
<evidence type="ECO:0000256" key="4">
    <source>
        <dbReference type="ARBA" id="ARBA00022692"/>
    </source>
</evidence>
<dbReference type="OrthoDB" id="466272at2"/>
<evidence type="ECO:0000256" key="13">
    <source>
        <dbReference type="HAMAP-Rule" id="MF_01398"/>
    </source>
</evidence>
<comment type="subcellular location">
    <subcellularLocation>
        <location evidence="13">Cell membrane</location>
        <topology evidence="13">Single-pass membrane protein</topology>
    </subcellularLocation>
    <subcellularLocation>
        <location evidence="12">Endomembrane system</location>
        <topology evidence="12">Single-pass membrane protein</topology>
    </subcellularLocation>
</comment>
<evidence type="ECO:0000256" key="3">
    <source>
        <dbReference type="ARBA" id="ARBA00022547"/>
    </source>
</evidence>
<dbReference type="NCBIfam" id="TIGR03321">
    <property type="entry name" value="alt_F1F0_F0_B"/>
    <property type="match status" value="1"/>
</dbReference>
<proteinExistence type="inferred from homology"/>
<comment type="similarity">
    <text evidence="1 13">Belongs to the ATPase B chain family.</text>
</comment>
<evidence type="ECO:0000256" key="6">
    <source>
        <dbReference type="ARBA" id="ARBA00022989"/>
    </source>
</evidence>
<comment type="caution">
    <text evidence="15">The sequence shown here is derived from an EMBL/GenBank/DDBJ whole genome shotgun (WGS) entry which is preliminary data.</text>
</comment>
<accession>A0A317C0N2</accession>
<gene>
    <name evidence="13" type="primary">atpF</name>
    <name evidence="15" type="ORF">DKW60_22335</name>
</gene>
<dbReference type="InterPro" id="IPR000711">
    <property type="entry name" value="ATPase_OSCP/dsu"/>
</dbReference>
<dbReference type="Pfam" id="PF00213">
    <property type="entry name" value="OSCP"/>
    <property type="match status" value="1"/>
</dbReference>
<dbReference type="GO" id="GO:0005886">
    <property type="term" value="C:plasma membrane"/>
    <property type="evidence" value="ECO:0007669"/>
    <property type="project" value="UniProtKB-SubCell"/>
</dbReference>
<dbReference type="GO" id="GO:0012505">
    <property type="term" value="C:endomembrane system"/>
    <property type="evidence" value="ECO:0007669"/>
    <property type="project" value="UniProtKB-SubCell"/>
</dbReference>
<evidence type="ECO:0000256" key="12">
    <source>
        <dbReference type="ARBA" id="ARBA00037847"/>
    </source>
</evidence>
<protein>
    <recommendedName>
        <fullName evidence="13">ATP synthase subunit b</fullName>
    </recommendedName>
    <alternativeName>
        <fullName evidence="13">ATP synthase F(0) sector subunit b</fullName>
    </alternativeName>
    <alternativeName>
        <fullName evidence="13">ATPase subunit I</fullName>
    </alternativeName>
    <alternativeName>
        <fullName evidence="13">F-type ATPase subunit b</fullName>
        <shortName evidence="13">F-ATPase subunit b</shortName>
    </alternativeName>
</protein>
<keyword evidence="2 13" id="KW-0813">Transport</keyword>
<evidence type="ECO:0000256" key="10">
    <source>
        <dbReference type="ARBA" id="ARBA00025198"/>
    </source>
</evidence>
<dbReference type="Proteomes" id="UP000245539">
    <property type="component" value="Unassembled WGS sequence"/>
</dbReference>
<dbReference type="CDD" id="cd06503">
    <property type="entry name" value="ATP-synt_Fo_b"/>
    <property type="match status" value="1"/>
</dbReference>
<dbReference type="PANTHER" id="PTHR33445:SF2">
    <property type="entry name" value="ATP SYNTHASE SUBUNIT B', CHLOROPLASTIC"/>
    <property type="match status" value="1"/>
</dbReference>
<dbReference type="InterPro" id="IPR050059">
    <property type="entry name" value="ATP_synthase_B_chain"/>
</dbReference>
<keyword evidence="14" id="KW-0175">Coiled coil</keyword>
<comment type="function">
    <text evidence="11">Component of the F(0) channel, it forms part of the peripheral stalk, linking F(1) to F(0). The b'-subunit is a diverged and duplicated form of b found in plants and photosynthetic bacteria.</text>
</comment>
<keyword evidence="4 13" id="KW-0812">Transmembrane</keyword>
<evidence type="ECO:0000256" key="14">
    <source>
        <dbReference type="SAM" id="Coils"/>
    </source>
</evidence>
<evidence type="ECO:0000256" key="11">
    <source>
        <dbReference type="ARBA" id="ARBA00025614"/>
    </source>
</evidence>
<organism evidence="15 16">
    <name type="scientific">Leucothrix pacifica</name>
    <dbReference type="NCBI Taxonomy" id="1247513"/>
    <lineage>
        <taxon>Bacteria</taxon>
        <taxon>Pseudomonadati</taxon>
        <taxon>Pseudomonadota</taxon>
        <taxon>Gammaproteobacteria</taxon>
        <taxon>Thiotrichales</taxon>
        <taxon>Thiotrichaceae</taxon>
        <taxon>Leucothrix</taxon>
    </lineage>
</organism>
<dbReference type="GO" id="GO:0046933">
    <property type="term" value="F:proton-transporting ATP synthase activity, rotational mechanism"/>
    <property type="evidence" value="ECO:0007669"/>
    <property type="project" value="UniProtKB-UniRule"/>
</dbReference>
<name>A0A317C0N2_9GAMM</name>
<comment type="subunit">
    <text evidence="13">F-type ATPases have 2 components, F(1) - the catalytic core - and F(0) - the membrane proton channel. F(1) has five subunits: alpha(3), beta(3), gamma(1), delta(1), epsilon(1). F(0) has three main subunits: a(1), b(2) and c(10-14). The alpha and beta chains form an alternating ring which encloses part of the gamma chain. F(1) is attached to F(0) by a central stalk formed by the gamma and epsilon chains, while a peripheral stalk is formed by the delta and b chains.</text>
</comment>
<keyword evidence="16" id="KW-1185">Reference proteome</keyword>
<dbReference type="HAMAP" id="MF_01398">
    <property type="entry name" value="ATP_synth_b_bprime"/>
    <property type="match status" value="1"/>
</dbReference>
<evidence type="ECO:0000256" key="9">
    <source>
        <dbReference type="ARBA" id="ARBA00023310"/>
    </source>
</evidence>
<dbReference type="PANTHER" id="PTHR33445">
    <property type="entry name" value="ATP SYNTHASE SUBUNIT B', CHLOROPLASTIC"/>
    <property type="match status" value="1"/>
</dbReference>
<keyword evidence="8 13" id="KW-0472">Membrane</keyword>